<dbReference type="AlphaFoldDB" id="A0A410WAD8"/>
<feature type="transmembrane region" description="Helical" evidence="1">
    <location>
        <begin position="9"/>
        <end position="30"/>
    </location>
</feature>
<dbReference type="OrthoDB" id="4775239at2"/>
<feature type="transmembrane region" description="Helical" evidence="1">
    <location>
        <begin position="50"/>
        <end position="71"/>
    </location>
</feature>
<gene>
    <name evidence="2" type="ORF">CPELA_08275</name>
</gene>
<dbReference type="Proteomes" id="UP000288929">
    <property type="component" value="Chromosome"/>
</dbReference>
<dbReference type="EMBL" id="CP035299">
    <property type="protein sequence ID" value="QAU52910.1"/>
    <property type="molecule type" value="Genomic_DNA"/>
</dbReference>
<keyword evidence="1" id="KW-0812">Transmembrane</keyword>
<keyword evidence="1" id="KW-1133">Transmembrane helix</keyword>
<feature type="transmembrane region" description="Helical" evidence="1">
    <location>
        <begin position="83"/>
        <end position="99"/>
    </location>
</feature>
<evidence type="ECO:0000313" key="3">
    <source>
        <dbReference type="Proteomes" id="UP000288929"/>
    </source>
</evidence>
<organism evidence="2 3">
    <name type="scientific">Corynebacterium pelargi</name>
    <dbReference type="NCBI Taxonomy" id="1471400"/>
    <lineage>
        <taxon>Bacteria</taxon>
        <taxon>Bacillati</taxon>
        <taxon>Actinomycetota</taxon>
        <taxon>Actinomycetes</taxon>
        <taxon>Mycobacteriales</taxon>
        <taxon>Corynebacteriaceae</taxon>
        <taxon>Corynebacterium</taxon>
    </lineage>
</organism>
<reference evidence="2 3" key="1">
    <citation type="submission" date="2019-01" db="EMBL/GenBank/DDBJ databases">
        <authorList>
            <person name="Ruckert C."/>
            <person name="Busche T."/>
            <person name="Kalinowski J."/>
        </authorList>
    </citation>
    <scope>NUCLEOTIDE SEQUENCE [LARGE SCALE GENOMIC DNA]</scope>
    <source>
        <strain evidence="2 3">136/3</strain>
    </source>
</reference>
<keyword evidence="1" id="KW-0472">Membrane</keyword>
<evidence type="ECO:0000256" key="1">
    <source>
        <dbReference type="SAM" id="Phobius"/>
    </source>
</evidence>
<feature type="transmembrane region" description="Helical" evidence="1">
    <location>
        <begin position="105"/>
        <end position="127"/>
    </location>
</feature>
<proteinExistence type="predicted"/>
<keyword evidence="3" id="KW-1185">Reference proteome</keyword>
<accession>A0A410WAD8</accession>
<name>A0A410WAD8_9CORY</name>
<dbReference type="KEGG" id="cpeg:CPELA_08275"/>
<sequence length="136" mass="14634">MPPAQVRSAALIAAVQSLIGLGYAIVLIVRGMMGKRDASIVYESDQANTAVGYGTAIFFIIVFGTVIFAAWRMSQGKRWGRGPVLMLELLLVPITIYMFKAGAWLLGILVGISALAGLAMLFSAPAVQWASARFRR</sequence>
<protein>
    <submittedName>
        <fullName evidence="2">Uncharacterized protein</fullName>
    </submittedName>
</protein>
<evidence type="ECO:0000313" key="2">
    <source>
        <dbReference type="EMBL" id="QAU52910.1"/>
    </source>
</evidence>
<dbReference type="RefSeq" id="WP_128890865.1">
    <property type="nucleotide sequence ID" value="NZ_BMCX01000002.1"/>
</dbReference>